<feature type="compositionally biased region" description="Low complexity" evidence="2">
    <location>
        <begin position="24"/>
        <end position="69"/>
    </location>
</feature>
<dbReference type="KEGG" id="plyc:GXP70_02525"/>
<keyword evidence="1 3" id="KW-0732">Signal</keyword>
<dbReference type="PROSITE" id="PS51257">
    <property type="entry name" value="PROKAR_LIPOPROTEIN"/>
    <property type="match status" value="1"/>
</dbReference>
<evidence type="ECO:0000313" key="5">
    <source>
        <dbReference type="Proteomes" id="UP000476064"/>
    </source>
</evidence>
<dbReference type="RefSeq" id="WP_162355012.1">
    <property type="nucleotide sequence ID" value="NZ_CP048209.1"/>
</dbReference>
<evidence type="ECO:0000256" key="2">
    <source>
        <dbReference type="SAM" id="MobiDB-lite"/>
    </source>
</evidence>
<evidence type="ECO:0000313" key="4">
    <source>
        <dbReference type="EMBL" id="QHT58944.1"/>
    </source>
</evidence>
<feature type="signal peptide" evidence="3">
    <location>
        <begin position="1"/>
        <end position="21"/>
    </location>
</feature>
<dbReference type="CDD" id="cd13580">
    <property type="entry name" value="PBP2_AlgQ_like_1"/>
    <property type="match status" value="1"/>
</dbReference>
<feature type="region of interest" description="Disordered" evidence="2">
    <location>
        <begin position="24"/>
        <end position="72"/>
    </location>
</feature>
<organism evidence="4 5">
    <name type="scientific">Paenibacillus lycopersici</name>
    <dbReference type="NCBI Taxonomy" id="2704462"/>
    <lineage>
        <taxon>Bacteria</taxon>
        <taxon>Bacillati</taxon>
        <taxon>Bacillota</taxon>
        <taxon>Bacilli</taxon>
        <taxon>Bacillales</taxon>
        <taxon>Paenibacillaceae</taxon>
        <taxon>Paenibacillus</taxon>
    </lineage>
</organism>
<proteinExistence type="predicted"/>
<evidence type="ECO:0000256" key="1">
    <source>
        <dbReference type="ARBA" id="ARBA00022729"/>
    </source>
</evidence>
<dbReference type="Gene3D" id="3.40.190.10">
    <property type="entry name" value="Periplasmic binding protein-like II"/>
    <property type="match status" value="3"/>
</dbReference>
<name>A0A6C0FUE6_9BACL</name>
<accession>A0A6C0FUE6</accession>
<dbReference type="EMBL" id="CP048209">
    <property type="protein sequence ID" value="QHT58944.1"/>
    <property type="molecule type" value="Genomic_DNA"/>
</dbReference>
<dbReference type="InterPro" id="IPR050490">
    <property type="entry name" value="Bact_solute-bd_prot1"/>
</dbReference>
<sequence length="584" mass="64200">MGKSKASLVLLGMLAASAALSACGNDNAANEPAPAASDADAGNKGSSGNGANDSAASSDATNDAAAANDPLGKYAEPVTVTEVLGYNPPEDPKTPAGLTPDKNAYLKDLKDELNINIKYLWTVPADQFEQKFSIAIASGDLPDVMDLDQRNFEKFKNQGVLADLTEAYEKYASPTLKQFMESDGGAAMKSVSQDGKLYALPGFEEPFLSTQLLWIRQDWLTNLGLQAPKSIDELEKVAEAFTKNDPDKNGKNDTYGMTLPKTVVGWAFDARGFFNGFNSYVGGWTKDADGKLAAGEIQPETKDALARLQAWYGKGLLDKEFGLKDETKISEDIIAGKVGIAYGEWWVANWPLNLNKDKDPNADWIALQIPSLSGEPGKSLVPTVRMGHIVAANKKFKNPEAVVKMANFYIEKNTKKNFETNKPENGYVYNWFVPRIYNPTDIENIYVNVNNALDKQLKEVEDTETPYYTNSQQVLEAANKYLSGDKSGAVWGLYNSRVDKNGGWGLTRQIRDSKQFVYNEYYGPATETQIDKGAQLDKLVNETFVKIIMGSAKIDEFDKFVSSWKALGGNDITHEVNAWYDKNK</sequence>
<dbReference type="SUPFAM" id="SSF53850">
    <property type="entry name" value="Periplasmic binding protein-like II"/>
    <property type="match status" value="1"/>
</dbReference>
<keyword evidence="5" id="KW-1185">Reference proteome</keyword>
<dbReference type="AlphaFoldDB" id="A0A6C0FUE6"/>
<feature type="chain" id="PRO_5038513271" evidence="3">
    <location>
        <begin position="22"/>
        <end position="584"/>
    </location>
</feature>
<dbReference type="PANTHER" id="PTHR43649">
    <property type="entry name" value="ARABINOSE-BINDING PROTEIN-RELATED"/>
    <property type="match status" value="1"/>
</dbReference>
<gene>
    <name evidence="4" type="ORF">GXP70_02525</name>
</gene>
<evidence type="ECO:0000256" key="3">
    <source>
        <dbReference type="SAM" id="SignalP"/>
    </source>
</evidence>
<protein>
    <submittedName>
        <fullName evidence="4">Extracellular solute-binding protein</fullName>
    </submittedName>
</protein>
<dbReference type="Proteomes" id="UP000476064">
    <property type="component" value="Chromosome"/>
</dbReference>
<reference evidence="4 5" key="1">
    <citation type="submission" date="2020-01" db="EMBL/GenBank/DDBJ databases">
        <title>Paenibacillus sp. nov., isolated from tomato rhizosphere.</title>
        <authorList>
            <person name="Weon H.-Y."/>
            <person name="Lee S.A."/>
        </authorList>
    </citation>
    <scope>NUCLEOTIDE SEQUENCE [LARGE SCALE GENOMIC DNA]</scope>
    <source>
        <strain evidence="4 5">12200R-189</strain>
    </source>
</reference>
<dbReference type="PANTHER" id="PTHR43649:SF33">
    <property type="entry name" value="POLYGALACTURONAN_RHAMNOGALACTURONAN-BINDING PROTEIN YTCQ"/>
    <property type="match status" value="1"/>
</dbReference>